<dbReference type="PANTHER" id="PTHR46936">
    <property type="entry name" value="ARABINOSYLTRANSFERASE XEG113"/>
    <property type="match status" value="1"/>
</dbReference>
<evidence type="ECO:0000313" key="1">
    <source>
        <dbReference type="EMBL" id="CAD8551638.1"/>
    </source>
</evidence>
<protein>
    <submittedName>
        <fullName evidence="1">Uncharacterized protein</fullName>
    </submittedName>
</protein>
<dbReference type="InterPro" id="IPR053250">
    <property type="entry name" value="Glycosyltransferase_77"/>
</dbReference>
<reference evidence="1" key="1">
    <citation type="submission" date="2021-01" db="EMBL/GenBank/DDBJ databases">
        <authorList>
            <person name="Corre E."/>
            <person name="Pelletier E."/>
            <person name="Niang G."/>
            <person name="Scheremetjew M."/>
            <person name="Finn R."/>
            <person name="Kale V."/>
            <person name="Holt S."/>
            <person name="Cochrane G."/>
            <person name="Meng A."/>
            <person name="Brown T."/>
            <person name="Cohen L."/>
        </authorList>
    </citation>
    <scope>NUCLEOTIDE SEQUENCE</scope>
    <source>
        <strain evidence="1">RCC1130</strain>
    </source>
</reference>
<dbReference type="GO" id="GO:0005794">
    <property type="term" value="C:Golgi apparatus"/>
    <property type="evidence" value="ECO:0007669"/>
    <property type="project" value="TreeGrafter"/>
</dbReference>
<dbReference type="PANTHER" id="PTHR46936:SF1">
    <property type="entry name" value="ARABINOSYLTRANSFERASE XEG113"/>
    <property type="match status" value="1"/>
</dbReference>
<gene>
    <name evidence="1" type="ORF">CLEP1334_LOCUS26928</name>
</gene>
<dbReference type="GO" id="GO:0052636">
    <property type="term" value="F:arabinosyltransferase activity"/>
    <property type="evidence" value="ECO:0007669"/>
    <property type="project" value="TreeGrafter"/>
</dbReference>
<dbReference type="AlphaFoldDB" id="A0A7S0JHJ1"/>
<name>A0A7S0JHJ1_9EUKA</name>
<organism evidence="1">
    <name type="scientific">Calcidiscus leptoporus</name>
    <dbReference type="NCBI Taxonomy" id="127549"/>
    <lineage>
        <taxon>Eukaryota</taxon>
        <taxon>Haptista</taxon>
        <taxon>Haptophyta</taxon>
        <taxon>Prymnesiophyceae</taxon>
        <taxon>Coccolithales</taxon>
        <taxon>Calcidiscaceae</taxon>
        <taxon>Calcidiscus</taxon>
    </lineage>
</organism>
<proteinExistence type="predicted"/>
<dbReference type="EMBL" id="HBER01053913">
    <property type="protein sequence ID" value="CAD8551638.1"/>
    <property type="molecule type" value="Transcribed_RNA"/>
</dbReference>
<accession>A0A7S0JHJ1</accession>
<sequence>MMWEDSEEYYAQPNFLAYELELPYSLVYPKGGALRDDGTQDLSSHMSVDQHFALVHHQLTQMRNALALAKALNRVLILPRLVCGLDRWWAPHSGIIPGSAARLPLLECPADHVIDLERMGKPEKILREHSMLCNPRTPGHVLKSMASVQMPSFAEPLSSKPIAAAEELLTRLNERTSLKVLKLTGRLPDYRAFLSGSKRDAFEAEVKGYAGLWCCNRPPGGRGAGHIWYDFLWDVVPHRDRHNRQWKEAWKPIMGP</sequence>